<dbReference type="InterPro" id="IPR001173">
    <property type="entry name" value="Glyco_trans_2-like"/>
</dbReference>
<name>A0A0G1DHQ4_9BACT</name>
<keyword evidence="2" id="KW-0489">Methyltransferase</keyword>
<dbReference type="CDD" id="cd04179">
    <property type="entry name" value="DPM_DPG-synthase_like"/>
    <property type="match status" value="1"/>
</dbReference>
<evidence type="ECO:0000313" key="2">
    <source>
        <dbReference type="EMBL" id="KKS97219.1"/>
    </source>
</evidence>
<dbReference type="PANTHER" id="PTHR48090:SF7">
    <property type="entry name" value="RFBJ PROTEIN"/>
    <property type="match status" value="1"/>
</dbReference>
<comment type="caution">
    <text evidence="2">The sequence shown here is derived from an EMBL/GenBank/DDBJ whole genome shotgun (WGS) entry which is preliminary data.</text>
</comment>
<dbReference type="GO" id="GO:0032259">
    <property type="term" value="P:methylation"/>
    <property type="evidence" value="ECO:0007669"/>
    <property type="project" value="UniProtKB-KW"/>
</dbReference>
<protein>
    <submittedName>
        <fullName evidence="2">Type 12 methyltransferase</fullName>
    </submittedName>
</protein>
<proteinExistence type="predicted"/>
<feature type="domain" description="Glycosyltransferase 2-like" evidence="1">
    <location>
        <begin position="191"/>
        <end position="340"/>
    </location>
</feature>
<accession>A0A0G1DHQ4</accession>
<keyword evidence="2" id="KW-0808">Transferase</keyword>
<dbReference type="InterPro" id="IPR029044">
    <property type="entry name" value="Nucleotide-diphossugar_trans"/>
</dbReference>
<gene>
    <name evidence="2" type="ORF">UV74_C0013G0341</name>
</gene>
<dbReference type="GO" id="GO:0008168">
    <property type="term" value="F:methyltransferase activity"/>
    <property type="evidence" value="ECO:0007669"/>
    <property type="project" value="UniProtKB-KW"/>
</dbReference>
<dbReference type="AlphaFoldDB" id="A0A0G1DHQ4"/>
<organism evidence="2 3">
    <name type="scientific">Candidatus Woesebacteria bacterium GW2011_GWB1_43_14</name>
    <dbReference type="NCBI Taxonomy" id="1618578"/>
    <lineage>
        <taxon>Bacteria</taxon>
        <taxon>Candidatus Woeseibacteriota</taxon>
    </lineage>
</organism>
<dbReference type="EMBL" id="LCFQ01000013">
    <property type="protein sequence ID" value="KKS97219.1"/>
    <property type="molecule type" value="Genomic_DNA"/>
</dbReference>
<evidence type="ECO:0000259" key="1">
    <source>
        <dbReference type="Pfam" id="PF00535"/>
    </source>
</evidence>
<dbReference type="PANTHER" id="PTHR48090">
    <property type="entry name" value="UNDECAPRENYL-PHOSPHATE 4-DEOXY-4-FORMAMIDO-L-ARABINOSE TRANSFERASE-RELATED"/>
    <property type="match status" value="1"/>
</dbReference>
<dbReference type="Gene3D" id="3.90.550.10">
    <property type="entry name" value="Spore Coat Polysaccharide Biosynthesis Protein SpsA, Chain A"/>
    <property type="match status" value="1"/>
</dbReference>
<evidence type="ECO:0000313" key="3">
    <source>
        <dbReference type="Proteomes" id="UP000034090"/>
    </source>
</evidence>
<dbReference type="STRING" id="1618578.UV74_C0013G0341"/>
<dbReference type="SUPFAM" id="SSF53448">
    <property type="entry name" value="Nucleotide-diphospho-sugar transferases"/>
    <property type="match status" value="1"/>
</dbReference>
<dbReference type="Proteomes" id="UP000034090">
    <property type="component" value="Unassembled WGS sequence"/>
</dbReference>
<dbReference type="InterPro" id="IPR050256">
    <property type="entry name" value="Glycosyltransferase_2"/>
</dbReference>
<dbReference type="Pfam" id="PF00535">
    <property type="entry name" value="Glycos_transf_2"/>
    <property type="match status" value="1"/>
</dbReference>
<reference evidence="2 3" key="1">
    <citation type="journal article" date="2015" name="Nature">
        <title>rRNA introns, odd ribosomes, and small enigmatic genomes across a large radiation of phyla.</title>
        <authorList>
            <person name="Brown C.T."/>
            <person name="Hug L.A."/>
            <person name="Thomas B.C."/>
            <person name="Sharon I."/>
            <person name="Castelle C.J."/>
            <person name="Singh A."/>
            <person name="Wilkins M.J."/>
            <person name="Williams K.H."/>
            <person name="Banfield J.F."/>
        </authorList>
    </citation>
    <scope>NUCLEOTIDE SEQUENCE [LARGE SCALE GENOMIC DNA]</scope>
</reference>
<sequence length="425" mass="48935">MRHSYYFEKNLKTLEFLLPKNCKVLVNGEQGGFISRKLKHVRPDLTVDTTDRKMSGKYDYIFLYGQLGKSENIMQLLYETKKLAKPTSRVIIYQHNHLWQGILTLLEQLGAKRKEGIFNWLSVGDVKSYTSASGIEVTRIYRRTLIPVELFGLGKLVNKLAVILPFFDFLKLDQYLVCRVIMPETKSMGLTICITVRNEKENIEPIVKSLPILTENQEILFVEGNSTDGTREEIRRVLRKYPRKSVRVIGQPGKGQGDAIRVGFKHAAYEAVVLYEGDGTSDPDDVRFYFDALRSGQAEFIEGSRFVYPREREAMPFVKQVGNIFFAVWFSFFLGQRTTDVLSGIKAIRKDLYLRIYDNWGYLGVSDPFGDFELLFGAARWGLKFGEIPMRYYPRQYGRPKTNVLTHGPVLLKMAVIGHWVFRGN</sequence>